<dbReference type="PROSITE" id="PS51257">
    <property type="entry name" value="PROKAR_LIPOPROTEIN"/>
    <property type="match status" value="1"/>
</dbReference>
<feature type="chain" id="PRO_5041955163" evidence="1">
    <location>
        <begin position="23"/>
        <end position="78"/>
    </location>
</feature>
<dbReference type="EMBL" id="JAUEDM010000008">
    <property type="protein sequence ID" value="KAK3312814.1"/>
    <property type="molecule type" value="Genomic_DNA"/>
</dbReference>
<dbReference type="AlphaFoldDB" id="A0AAE0LZN9"/>
<feature type="signal peptide" evidence="1">
    <location>
        <begin position="1"/>
        <end position="22"/>
    </location>
</feature>
<organism evidence="2 3">
    <name type="scientific">Apodospora peruviana</name>
    <dbReference type="NCBI Taxonomy" id="516989"/>
    <lineage>
        <taxon>Eukaryota</taxon>
        <taxon>Fungi</taxon>
        <taxon>Dikarya</taxon>
        <taxon>Ascomycota</taxon>
        <taxon>Pezizomycotina</taxon>
        <taxon>Sordariomycetes</taxon>
        <taxon>Sordariomycetidae</taxon>
        <taxon>Sordariales</taxon>
        <taxon>Lasiosphaeriaceae</taxon>
        <taxon>Apodospora</taxon>
    </lineage>
</organism>
<comment type="caution">
    <text evidence="2">The sequence shown here is derived from an EMBL/GenBank/DDBJ whole genome shotgun (WGS) entry which is preliminary data.</text>
</comment>
<accession>A0AAE0LZN9</accession>
<evidence type="ECO:0000313" key="2">
    <source>
        <dbReference type="EMBL" id="KAK3312814.1"/>
    </source>
</evidence>
<protein>
    <submittedName>
        <fullName evidence="2">Uncharacterized protein</fullName>
    </submittedName>
</protein>
<keyword evidence="3" id="KW-1185">Reference proteome</keyword>
<dbReference type="Proteomes" id="UP001283341">
    <property type="component" value="Unassembled WGS sequence"/>
</dbReference>
<name>A0AAE0LZN9_9PEZI</name>
<sequence length="78" mass="8325">MYFSKTAILATIAALAINHVTATALNSIAACQRPHNEHHKENDGCAYIGGPSDEQSPRVDGTCIKGDEGLYCRAGHEL</sequence>
<proteinExistence type="predicted"/>
<evidence type="ECO:0000313" key="3">
    <source>
        <dbReference type="Proteomes" id="UP001283341"/>
    </source>
</evidence>
<reference evidence="2" key="1">
    <citation type="journal article" date="2023" name="Mol. Phylogenet. Evol.">
        <title>Genome-scale phylogeny and comparative genomics of the fungal order Sordariales.</title>
        <authorList>
            <person name="Hensen N."/>
            <person name="Bonometti L."/>
            <person name="Westerberg I."/>
            <person name="Brannstrom I.O."/>
            <person name="Guillou S."/>
            <person name="Cros-Aarteil S."/>
            <person name="Calhoun S."/>
            <person name="Haridas S."/>
            <person name="Kuo A."/>
            <person name="Mondo S."/>
            <person name="Pangilinan J."/>
            <person name="Riley R."/>
            <person name="LaButti K."/>
            <person name="Andreopoulos B."/>
            <person name="Lipzen A."/>
            <person name="Chen C."/>
            <person name="Yan M."/>
            <person name="Daum C."/>
            <person name="Ng V."/>
            <person name="Clum A."/>
            <person name="Steindorff A."/>
            <person name="Ohm R.A."/>
            <person name="Martin F."/>
            <person name="Silar P."/>
            <person name="Natvig D.O."/>
            <person name="Lalanne C."/>
            <person name="Gautier V."/>
            <person name="Ament-Velasquez S.L."/>
            <person name="Kruys A."/>
            <person name="Hutchinson M.I."/>
            <person name="Powell A.J."/>
            <person name="Barry K."/>
            <person name="Miller A.N."/>
            <person name="Grigoriev I.V."/>
            <person name="Debuchy R."/>
            <person name="Gladieux P."/>
            <person name="Hiltunen Thoren M."/>
            <person name="Johannesson H."/>
        </authorList>
    </citation>
    <scope>NUCLEOTIDE SEQUENCE</scope>
    <source>
        <strain evidence="2">CBS 118394</strain>
    </source>
</reference>
<gene>
    <name evidence="2" type="ORF">B0H66DRAFT_568944</name>
</gene>
<reference evidence="2" key="2">
    <citation type="submission" date="2023-06" db="EMBL/GenBank/DDBJ databases">
        <authorList>
            <consortium name="Lawrence Berkeley National Laboratory"/>
            <person name="Haridas S."/>
            <person name="Hensen N."/>
            <person name="Bonometti L."/>
            <person name="Westerberg I."/>
            <person name="Brannstrom I.O."/>
            <person name="Guillou S."/>
            <person name="Cros-Aarteil S."/>
            <person name="Calhoun S."/>
            <person name="Kuo A."/>
            <person name="Mondo S."/>
            <person name="Pangilinan J."/>
            <person name="Riley R."/>
            <person name="Labutti K."/>
            <person name="Andreopoulos B."/>
            <person name="Lipzen A."/>
            <person name="Chen C."/>
            <person name="Yanf M."/>
            <person name="Daum C."/>
            <person name="Ng V."/>
            <person name="Clum A."/>
            <person name="Steindorff A."/>
            <person name="Ohm R."/>
            <person name="Martin F."/>
            <person name="Silar P."/>
            <person name="Natvig D."/>
            <person name="Lalanne C."/>
            <person name="Gautier V."/>
            <person name="Ament-Velasquez S.L."/>
            <person name="Kruys A."/>
            <person name="Hutchinson M.I."/>
            <person name="Powell A.J."/>
            <person name="Barry K."/>
            <person name="Miller A.N."/>
            <person name="Grigoriev I.V."/>
            <person name="Debuchy R."/>
            <person name="Gladieux P."/>
            <person name="Thoren M.H."/>
            <person name="Johannesson H."/>
        </authorList>
    </citation>
    <scope>NUCLEOTIDE SEQUENCE</scope>
    <source>
        <strain evidence="2">CBS 118394</strain>
    </source>
</reference>
<keyword evidence="1" id="KW-0732">Signal</keyword>
<evidence type="ECO:0000256" key="1">
    <source>
        <dbReference type="SAM" id="SignalP"/>
    </source>
</evidence>